<dbReference type="Pfam" id="PF00096">
    <property type="entry name" value="zf-C2H2"/>
    <property type="match status" value="10"/>
</dbReference>
<keyword evidence="3" id="KW-0479">Metal-binding</keyword>
<dbReference type="PANTHER" id="PTHR24394">
    <property type="entry name" value="ZINC FINGER PROTEIN"/>
    <property type="match status" value="1"/>
</dbReference>
<dbReference type="PANTHER" id="PTHR24394:SF44">
    <property type="entry name" value="ZINC FINGER PROTEIN 271-LIKE"/>
    <property type="match status" value="1"/>
</dbReference>
<dbReference type="FunFam" id="3.30.160.60:FF:000624">
    <property type="entry name" value="zinc finger protein 697"/>
    <property type="match status" value="1"/>
</dbReference>
<keyword evidence="5 11" id="KW-0863">Zinc-finger</keyword>
<feature type="domain" description="C2H2-type" evidence="12">
    <location>
        <begin position="403"/>
        <end position="430"/>
    </location>
</feature>
<evidence type="ECO:0000256" key="5">
    <source>
        <dbReference type="ARBA" id="ARBA00022771"/>
    </source>
</evidence>
<evidence type="ECO:0000256" key="1">
    <source>
        <dbReference type="ARBA" id="ARBA00004123"/>
    </source>
</evidence>
<keyword evidence="14" id="KW-1185">Reference proteome</keyword>
<dbReference type="FunFam" id="3.30.160.60:FF:000446">
    <property type="entry name" value="Zinc finger protein"/>
    <property type="match status" value="1"/>
</dbReference>
<feature type="domain" description="C2H2-type" evidence="12">
    <location>
        <begin position="688"/>
        <end position="715"/>
    </location>
</feature>
<dbReference type="FunFam" id="3.30.160.60:FF:000096">
    <property type="entry name" value="Zinc finger and BTB domain-containing protein 18 isoform 1"/>
    <property type="match status" value="1"/>
</dbReference>
<dbReference type="FunFam" id="3.30.160.60:FF:000770">
    <property type="entry name" value="zinc finger protein 16"/>
    <property type="match status" value="1"/>
</dbReference>
<dbReference type="InterPro" id="IPR013087">
    <property type="entry name" value="Znf_C2H2_type"/>
</dbReference>
<feature type="domain" description="C2H2-type" evidence="12">
    <location>
        <begin position="548"/>
        <end position="575"/>
    </location>
</feature>
<evidence type="ECO:0000256" key="7">
    <source>
        <dbReference type="ARBA" id="ARBA00023015"/>
    </source>
</evidence>
<feature type="domain" description="C2H2-type" evidence="12">
    <location>
        <begin position="576"/>
        <end position="603"/>
    </location>
</feature>
<feature type="domain" description="C2H2-type" evidence="12">
    <location>
        <begin position="660"/>
        <end position="687"/>
    </location>
</feature>
<dbReference type="GO" id="GO:0005634">
    <property type="term" value="C:nucleus"/>
    <property type="evidence" value="ECO:0007669"/>
    <property type="project" value="UniProtKB-SubCell"/>
</dbReference>
<reference evidence="13 14" key="1">
    <citation type="journal article" date="2019" name="Sci. Rep.">
        <title>Orb-weaving spider Araneus ventricosus genome elucidates the spidroin gene catalogue.</title>
        <authorList>
            <person name="Kono N."/>
            <person name="Nakamura H."/>
            <person name="Ohtoshi R."/>
            <person name="Moran D.A.P."/>
            <person name="Shinohara A."/>
            <person name="Yoshida Y."/>
            <person name="Fujiwara M."/>
            <person name="Mori M."/>
            <person name="Tomita M."/>
            <person name="Arakawa K."/>
        </authorList>
    </citation>
    <scope>NUCLEOTIDE SEQUENCE [LARGE SCALE GENOMIC DNA]</scope>
</reference>
<feature type="domain" description="C2H2-type" evidence="12">
    <location>
        <begin position="464"/>
        <end position="491"/>
    </location>
</feature>
<dbReference type="GO" id="GO:0043565">
    <property type="term" value="F:sequence-specific DNA binding"/>
    <property type="evidence" value="ECO:0007669"/>
    <property type="project" value="UniProtKB-ARBA"/>
</dbReference>
<sequence>MWELLAKAEAENRLTPNRSTEITVQEKKQQGVTFPRAIFAWLKTSHEITWRPPNHPDVPLSNHNVSDIPLDESNALGTRYENGQNNMAMCENEKTGYNSDVSSISCDMCSKHFKSINYLRDHHFICMKDKQIEYTDCDKQFSNNGIFKIHMCKHLCLNGSPVKIHPNLISETNVHPNEKSDYFVSENHVEVVNVGCGGSVEGDDALLSKNEENDVSHEYGIVKSIMEGSDIQNSNIESVIDSTNPEKPFSDTSPVFEPSVSELVCDICNFKWPSNPDAHHHSHANGKPYSFSESDRQFSESLNGHLGICRRKKHDIHYGESRIVLLKQSNIIHNIIESAIKRSNIKSTEIENVCYSNEKSVGDSSSLTKSSVSEFACNICGQEFPSQSNLNRHRHTHTNYKLYNCSECGKQFSRIDNLKRHLRIHTRKNHEKREQYTCKVCLKTFAWRARLNFHLRIHTNAREFKCTLCGKGFNQNSTLVSHMLTHSGEKPHKCSICNKRFAMKNSLCRHLKRHSGDKPHQCDVCFHRFALFGDLKKHYRKHTGELPFECDICQKRFRRRSGLNAHIAAHTGNKPHKCDICQKKFFNKYALTSHRQVHTKDKIFVCNICDKSFKTNNGLKKHHQVHTDEKPFICSYCNKAFARKGSLDRHIWIHTGTNPYECKICKRLFNQKTSLQRHRVVHTKEKPYSCDICKKCFTQKSYLSTHKLTHSKEKS</sequence>
<dbReference type="SUPFAM" id="SSF57667">
    <property type="entry name" value="beta-beta-alpha zinc fingers"/>
    <property type="match status" value="8"/>
</dbReference>
<dbReference type="GO" id="GO:0000981">
    <property type="term" value="F:DNA-binding transcription factor activity, RNA polymerase II-specific"/>
    <property type="evidence" value="ECO:0007669"/>
    <property type="project" value="TreeGrafter"/>
</dbReference>
<comment type="caution">
    <text evidence="13">The sequence shown here is derived from an EMBL/GenBank/DDBJ whole genome shotgun (WGS) entry which is preliminary data.</text>
</comment>
<evidence type="ECO:0000256" key="3">
    <source>
        <dbReference type="ARBA" id="ARBA00022723"/>
    </source>
</evidence>
<keyword evidence="10" id="KW-0539">Nucleus</keyword>
<dbReference type="Gene3D" id="3.30.160.60">
    <property type="entry name" value="Classic Zinc Finger"/>
    <property type="match status" value="13"/>
</dbReference>
<dbReference type="FunFam" id="3.30.160.60:FF:000090">
    <property type="entry name" value="Odd-skipped-related transciption factor 2"/>
    <property type="match status" value="1"/>
</dbReference>
<feature type="domain" description="C2H2-type" evidence="12">
    <location>
        <begin position="604"/>
        <end position="631"/>
    </location>
</feature>
<feature type="domain" description="C2H2-type" evidence="12">
    <location>
        <begin position="436"/>
        <end position="463"/>
    </location>
</feature>
<evidence type="ECO:0000313" key="14">
    <source>
        <dbReference type="Proteomes" id="UP000499080"/>
    </source>
</evidence>
<dbReference type="PROSITE" id="PS50157">
    <property type="entry name" value="ZINC_FINGER_C2H2_2"/>
    <property type="match status" value="12"/>
</dbReference>
<evidence type="ECO:0000256" key="9">
    <source>
        <dbReference type="ARBA" id="ARBA00023163"/>
    </source>
</evidence>
<dbReference type="SMART" id="SM00355">
    <property type="entry name" value="ZnF_C2H2"/>
    <property type="match status" value="15"/>
</dbReference>
<comment type="similarity">
    <text evidence="2">Belongs to the krueppel C2H2-type zinc-finger protein family.</text>
</comment>
<proteinExistence type="inferred from homology"/>
<evidence type="ECO:0000259" key="12">
    <source>
        <dbReference type="PROSITE" id="PS50157"/>
    </source>
</evidence>
<evidence type="ECO:0000256" key="4">
    <source>
        <dbReference type="ARBA" id="ARBA00022737"/>
    </source>
</evidence>
<dbReference type="EMBL" id="BGPR01001404">
    <property type="protein sequence ID" value="GBM53052.1"/>
    <property type="molecule type" value="Genomic_DNA"/>
</dbReference>
<comment type="subcellular location">
    <subcellularLocation>
        <location evidence="1">Nucleus</location>
    </subcellularLocation>
</comment>
<evidence type="ECO:0000256" key="2">
    <source>
        <dbReference type="ARBA" id="ARBA00006991"/>
    </source>
</evidence>
<dbReference type="FunFam" id="3.30.160.60:FF:000145">
    <property type="entry name" value="Zinc finger protein 574"/>
    <property type="match status" value="2"/>
</dbReference>
<evidence type="ECO:0000256" key="11">
    <source>
        <dbReference type="PROSITE-ProRule" id="PRU00042"/>
    </source>
</evidence>
<evidence type="ECO:0000256" key="10">
    <source>
        <dbReference type="ARBA" id="ARBA00023242"/>
    </source>
</evidence>
<evidence type="ECO:0000256" key="6">
    <source>
        <dbReference type="ARBA" id="ARBA00022833"/>
    </source>
</evidence>
<feature type="domain" description="C2H2-type" evidence="12">
    <location>
        <begin position="520"/>
        <end position="547"/>
    </location>
</feature>
<feature type="domain" description="C2H2-type" evidence="12">
    <location>
        <begin position="632"/>
        <end position="659"/>
    </location>
</feature>
<keyword evidence="9" id="KW-0804">Transcription</keyword>
<dbReference type="Proteomes" id="UP000499080">
    <property type="component" value="Unassembled WGS sequence"/>
</dbReference>
<keyword evidence="4" id="KW-0677">Repeat</keyword>
<dbReference type="GO" id="GO:0005694">
    <property type="term" value="C:chromosome"/>
    <property type="evidence" value="ECO:0007669"/>
    <property type="project" value="UniProtKB-ARBA"/>
</dbReference>
<protein>
    <submittedName>
        <fullName evidence="13">Zinc finger protein 888</fullName>
    </submittedName>
</protein>
<keyword evidence="6" id="KW-0862">Zinc</keyword>
<dbReference type="InterPro" id="IPR036236">
    <property type="entry name" value="Znf_C2H2_sf"/>
</dbReference>
<feature type="domain" description="C2H2-type" evidence="12">
    <location>
        <begin position="375"/>
        <end position="402"/>
    </location>
</feature>
<evidence type="ECO:0000256" key="8">
    <source>
        <dbReference type="ARBA" id="ARBA00023125"/>
    </source>
</evidence>
<dbReference type="FunFam" id="3.30.160.60:FF:000478">
    <property type="entry name" value="Zinc finger protein 133"/>
    <property type="match status" value="1"/>
</dbReference>
<dbReference type="GO" id="GO:0045893">
    <property type="term" value="P:positive regulation of DNA-templated transcription"/>
    <property type="evidence" value="ECO:0007669"/>
    <property type="project" value="UniProtKB-ARBA"/>
</dbReference>
<dbReference type="GO" id="GO:0008270">
    <property type="term" value="F:zinc ion binding"/>
    <property type="evidence" value="ECO:0007669"/>
    <property type="project" value="UniProtKB-KW"/>
</dbReference>
<dbReference type="PROSITE" id="PS00028">
    <property type="entry name" value="ZINC_FINGER_C2H2_1"/>
    <property type="match status" value="12"/>
</dbReference>
<dbReference type="FunFam" id="3.30.160.60:FF:000875">
    <property type="entry name" value="zinc finger protein 236 isoform X7"/>
    <property type="match status" value="1"/>
</dbReference>
<dbReference type="FunFam" id="3.30.160.60:FF:001498">
    <property type="entry name" value="Zinc finger protein 404"/>
    <property type="match status" value="1"/>
</dbReference>
<name>A0A4Y2GGR5_ARAVE</name>
<organism evidence="13 14">
    <name type="scientific">Araneus ventricosus</name>
    <name type="common">Orbweaver spider</name>
    <name type="synonym">Epeira ventricosa</name>
    <dbReference type="NCBI Taxonomy" id="182803"/>
    <lineage>
        <taxon>Eukaryota</taxon>
        <taxon>Metazoa</taxon>
        <taxon>Ecdysozoa</taxon>
        <taxon>Arthropoda</taxon>
        <taxon>Chelicerata</taxon>
        <taxon>Arachnida</taxon>
        <taxon>Araneae</taxon>
        <taxon>Araneomorphae</taxon>
        <taxon>Entelegynae</taxon>
        <taxon>Araneoidea</taxon>
        <taxon>Araneidae</taxon>
        <taxon>Araneus</taxon>
    </lineage>
</organism>
<keyword evidence="8" id="KW-0238">DNA-binding</keyword>
<dbReference type="AlphaFoldDB" id="A0A4Y2GGR5"/>
<dbReference type="FunFam" id="3.30.160.60:FF:001732">
    <property type="entry name" value="Zgc:162936"/>
    <property type="match status" value="1"/>
</dbReference>
<evidence type="ECO:0000313" key="13">
    <source>
        <dbReference type="EMBL" id="GBM53052.1"/>
    </source>
</evidence>
<accession>A0A4Y2GGR5</accession>
<feature type="domain" description="C2H2-type" evidence="12">
    <location>
        <begin position="492"/>
        <end position="519"/>
    </location>
</feature>
<dbReference type="OrthoDB" id="9411774at2759"/>
<keyword evidence="7" id="KW-0805">Transcription regulation</keyword>
<gene>
    <name evidence="13" type="primary">ZNF888_2</name>
    <name evidence="13" type="ORF">AVEN_58775_1</name>
</gene>